<dbReference type="SUPFAM" id="SSF75217">
    <property type="entry name" value="alpha/beta knot"/>
    <property type="match status" value="1"/>
</dbReference>
<protein>
    <submittedName>
        <fullName evidence="5">RNA methyltransferase</fullName>
    </submittedName>
</protein>
<dbReference type="InterPro" id="IPR051259">
    <property type="entry name" value="rRNA_Methyltransferase"/>
</dbReference>
<dbReference type="GO" id="GO:0032259">
    <property type="term" value="P:methylation"/>
    <property type="evidence" value="ECO:0007669"/>
    <property type="project" value="UniProtKB-KW"/>
</dbReference>
<dbReference type="InterPro" id="IPR053888">
    <property type="entry name" value="MRM3-like_sub_bind"/>
</dbReference>
<accession>A0A0C1V5S1</accession>
<reference evidence="5" key="2">
    <citation type="journal article" date="2015" name="Genome Announc.">
        <title>Draft Genome Sequence of Filamentous Marine Cyanobacterium Lyngbya confervoides Strain BDU141951.</title>
        <authorList>
            <person name="Chandrababunaidu M.M."/>
            <person name="Sen D."/>
            <person name="Tripathy S."/>
        </authorList>
    </citation>
    <scope>NUCLEOTIDE SEQUENCE</scope>
    <source>
        <strain evidence="5">BDU141951</strain>
    </source>
</reference>
<dbReference type="InterPro" id="IPR029064">
    <property type="entry name" value="Ribosomal_eL30-like_sf"/>
</dbReference>
<dbReference type="GO" id="GO:0006396">
    <property type="term" value="P:RNA processing"/>
    <property type="evidence" value="ECO:0007669"/>
    <property type="project" value="InterPro"/>
</dbReference>
<reference evidence="5" key="3">
    <citation type="submission" date="2020-02" db="EMBL/GenBank/DDBJ databases">
        <authorList>
            <person name="Sarangi A.N."/>
            <person name="Ghosh S."/>
            <person name="Mukherjee M."/>
            <person name="Tripathy S."/>
        </authorList>
    </citation>
    <scope>NUCLEOTIDE SEQUENCE</scope>
    <source>
        <strain evidence="5">BDU141951</strain>
    </source>
</reference>
<comment type="caution">
    <text evidence="5">The sequence shown here is derived from an EMBL/GenBank/DDBJ whole genome shotgun (WGS) entry which is preliminary data.</text>
</comment>
<evidence type="ECO:0000256" key="1">
    <source>
        <dbReference type="ARBA" id="ARBA00007228"/>
    </source>
</evidence>
<dbReference type="InterPro" id="IPR001537">
    <property type="entry name" value="SpoU_MeTrfase"/>
</dbReference>
<proteinExistence type="inferred from homology"/>
<dbReference type="InterPro" id="IPR029028">
    <property type="entry name" value="Alpha/beta_knot_MTases"/>
</dbReference>
<dbReference type="InterPro" id="IPR029026">
    <property type="entry name" value="tRNA_m1G_MTases_N"/>
</dbReference>
<dbReference type="GO" id="GO:0008173">
    <property type="term" value="F:RNA methyltransferase activity"/>
    <property type="evidence" value="ECO:0007669"/>
    <property type="project" value="InterPro"/>
</dbReference>
<dbReference type="CDD" id="cd18095">
    <property type="entry name" value="SpoU-like_rRNA-MTase"/>
    <property type="match status" value="1"/>
</dbReference>
<keyword evidence="2 5" id="KW-0489">Methyltransferase</keyword>
<dbReference type="AlphaFoldDB" id="A0A0C1V5S1"/>
<reference evidence="5" key="1">
    <citation type="submission" date="2014-11" db="EMBL/GenBank/DDBJ databases">
        <authorList>
            <person name="Malar M.C."/>
            <person name="Sen D."/>
            <person name="Tripathy S."/>
        </authorList>
    </citation>
    <scope>NUCLEOTIDE SEQUENCE</scope>
    <source>
        <strain evidence="5">BDU141951</strain>
    </source>
</reference>
<dbReference type="Pfam" id="PF00588">
    <property type="entry name" value="SpoU_methylase"/>
    <property type="match status" value="1"/>
</dbReference>
<dbReference type="InterPro" id="IPR013123">
    <property type="entry name" value="SpoU_subst-bd"/>
</dbReference>
<dbReference type="GO" id="GO:0003723">
    <property type="term" value="F:RNA binding"/>
    <property type="evidence" value="ECO:0007669"/>
    <property type="project" value="InterPro"/>
</dbReference>
<dbReference type="EMBL" id="JTHE02000003">
    <property type="protein sequence ID" value="NEV67469.1"/>
    <property type="molecule type" value="Genomic_DNA"/>
</dbReference>
<name>A0A0C1V5S1_9CYAN</name>
<dbReference type="PANTHER" id="PTHR43191">
    <property type="entry name" value="RRNA METHYLTRANSFERASE 3"/>
    <property type="match status" value="1"/>
</dbReference>
<dbReference type="SMART" id="SM00967">
    <property type="entry name" value="SpoU_sub_bind"/>
    <property type="match status" value="1"/>
</dbReference>
<feature type="domain" description="RNA 2-O ribose methyltransferase substrate binding" evidence="4">
    <location>
        <begin position="29"/>
        <end position="103"/>
    </location>
</feature>
<evidence type="ECO:0000256" key="2">
    <source>
        <dbReference type="ARBA" id="ARBA00022603"/>
    </source>
</evidence>
<organism evidence="5">
    <name type="scientific">Lyngbya confervoides BDU141951</name>
    <dbReference type="NCBI Taxonomy" id="1574623"/>
    <lineage>
        <taxon>Bacteria</taxon>
        <taxon>Bacillati</taxon>
        <taxon>Cyanobacteriota</taxon>
        <taxon>Cyanophyceae</taxon>
        <taxon>Oscillatoriophycideae</taxon>
        <taxon>Oscillatoriales</taxon>
        <taxon>Microcoleaceae</taxon>
        <taxon>Lyngbya</taxon>
    </lineage>
</organism>
<evidence type="ECO:0000259" key="4">
    <source>
        <dbReference type="SMART" id="SM00967"/>
    </source>
</evidence>
<comment type="similarity">
    <text evidence="1">Belongs to the class IV-like SAM-binding methyltransferase superfamily. RNA methyltransferase TrmH family.</text>
</comment>
<evidence type="ECO:0000256" key="3">
    <source>
        <dbReference type="ARBA" id="ARBA00022679"/>
    </source>
</evidence>
<dbReference type="Pfam" id="PF22435">
    <property type="entry name" value="MRM3-like_sub_bind"/>
    <property type="match status" value="1"/>
</dbReference>
<dbReference type="Gene3D" id="3.30.1330.30">
    <property type="match status" value="1"/>
</dbReference>
<dbReference type="PANTHER" id="PTHR43191:SF2">
    <property type="entry name" value="RRNA METHYLTRANSFERASE 3, MITOCHONDRIAL"/>
    <property type="match status" value="1"/>
</dbReference>
<gene>
    <name evidence="5" type="ORF">QQ91_010110</name>
</gene>
<evidence type="ECO:0000313" key="5">
    <source>
        <dbReference type="EMBL" id="NEV67469.1"/>
    </source>
</evidence>
<dbReference type="Gene3D" id="3.40.1280.10">
    <property type="match status" value="1"/>
</dbReference>
<dbReference type="SUPFAM" id="SSF55315">
    <property type="entry name" value="L30e-like"/>
    <property type="match status" value="1"/>
</dbReference>
<dbReference type="GO" id="GO:0005737">
    <property type="term" value="C:cytoplasm"/>
    <property type="evidence" value="ECO:0007669"/>
    <property type="project" value="UniProtKB-ARBA"/>
</dbReference>
<keyword evidence="3" id="KW-0808">Transferase</keyword>
<sequence length="261" mass="27916">MLTSLKNPWIKTLRKLHLAKYRRQQQQFLLEGTHLVQVAIATQYPLQAACATEAWQVRHPALWQQLSQCTARQETVSPEVLGAIATTETPDGVVAIAPSDTITTTVDAPTLGLALEDIQDPGNVGTLMRTAAAAGSDGIWLSQNSVDLTHPKVLRASAGQWFRLPKQVGDNLLAQMSTWRDQGCQILATAATGAVPYWQLDLTHPMVLVVGNEGAGLSASAIAAADHTVAIPMMNDVESLNVGVAAAVILFEALRQRQAAG</sequence>